<proteinExistence type="predicted"/>
<accession>A0ABR7RBP4</accession>
<reference evidence="3 4" key="1">
    <citation type="journal article" date="2009" name="Int. J. Syst. Evol. Microbiol.">
        <title>Transfer of Teichococcus ludipueritiae and Muricoccus roseus to the genus Roseomonas, as Roseomonas ludipueritiae comb. nov. and Roseomonas rosea comb. nov., respectively, and emended description of the genus Roseomonas.</title>
        <authorList>
            <person name="Sanchez-Porro C."/>
            <person name="Gallego V."/>
            <person name="Busse H.J."/>
            <person name="Kampfer P."/>
            <person name="Ventosa A."/>
        </authorList>
    </citation>
    <scope>NUCLEOTIDE SEQUENCE [LARGE SCALE GENOMIC DNA]</scope>
    <source>
        <strain evidence="3 4">DSM 14915</strain>
    </source>
</reference>
<dbReference type="Gene3D" id="3.30.429.10">
    <property type="entry name" value="Macrophage Migration Inhibitory Factor"/>
    <property type="match status" value="1"/>
</dbReference>
<evidence type="ECO:0000313" key="4">
    <source>
        <dbReference type="Proteomes" id="UP000603940"/>
    </source>
</evidence>
<dbReference type="InterPro" id="IPR004370">
    <property type="entry name" value="4-OT-like_dom"/>
</dbReference>
<keyword evidence="1" id="KW-0413">Isomerase</keyword>
<gene>
    <name evidence="3" type="ORF">IBL25_19275</name>
</gene>
<keyword evidence="4" id="KW-1185">Reference proteome</keyword>
<dbReference type="SUPFAM" id="SSF55331">
    <property type="entry name" value="Tautomerase/MIF"/>
    <property type="match status" value="1"/>
</dbReference>
<dbReference type="EMBL" id="JACTUZ010000118">
    <property type="protein sequence ID" value="MBC9179088.1"/>
    <property type="molecule type" value="Genomic_DNA"/>
</dbReference>
<sequence>MPEIMVFAAEGRTVDQKRGLVKDLTDAMVKNFGVPAESVTVQIVESSKESKAKGGVLFSDR</sequence>
<name>A0ABR7RBP4_9PROT</name>
<dbReference type="InterPro" id="IPR014347">
    <property type="entry name" value="Tautomerase/MIF_sf"/>
</dbReference>
<dbReference type="Pfam" id="PF01361">
    <property type="entry name" value="Tautomerase"/>
    <property type="match status" value="1"/>
</dbReference>
<dbReference type="Proteomes" id="UP000603940">
    <property type="component" value="Unassembled WGS sequence"/>
</dbReference>
<evidence type="ECO:0000256" key="1">
    <source>
        <dbReference type="ARBA" id="ARBA00023235"/>
    </source>
</evidence>
<comment type="caution">
    <text evidence="3">The sequence shown here is derived from an EMBL/GenBank/DDBJ whole genome shotgun (WGS) entry which is preliminary data.</text>
</comment>
<evidence type="ECO:0000259" key="2">
    <source>
        <dbReference type="Pfam" id="PF01361"/>
    </source>
</evidence>
<dbReference type="RefSeq" id="WP_187780141.1">
    <property type="nucleotide sequence ID" value="NZ_JACTUZ010000118.1"/>
</dbReference>
<protein>
    <submittedName>
        <fullName evidence="3">Tautomerase family protein</fullName>
    </submittedName>
</protein>
<organism evidence="3 4">
    <name type="scientific">Pseudoroseomonas ludipueritiae</name>
    <dbReference type="NCBI Taxonomy" id="198093"/>
    <lineage>
        <taxon>Bacteria</taxon>
        <taxon>Pseudomonadati</taxon>
        <taxon>Pseudomonadota</taxon>
        <taxon>Alphaproteobacteria</taxon>
        <taxon>Acetobacterales</taxon>
        <taxon>Acetobacteraceae</taxon>
        <taxon>Pseudoroseomonas</taxon>
    </lineage>
</organism>
<evidence type="ECO:0000313" key="3">
    <source>
        <dbReference type="EMBL" id="MBC9179088.1"/>
    </source>
</evidence>
<feature type="domain" description="4-oxalocrotonate tautomerase-like" evidence="2">
    <location>
        <begin position="4"/>
        <end position="61"/>
    </location>
</feature>